<dbReference type="InterPro" id="IPR008868">
    <property type="entry name" value="TniB"/>
</dbReference>
<organism evidence="1 2">
    <name type="scientific">Microbacterium maritypicum</name>
    <name type="common">Microbacterium liquefaciens</name>
    <dbReference type="NCBI Taxonomy" id="33918"/>
    <lineage>
        <taxon>Bacteria</taxon>
        <taxon>Bacillati</taxon>
        <taxon>Actinomycetota</taxon>
        <taxon>Actinomycetes</taxon>
        <taxon>Micrococcales</taxon>
        <taxon>Microbacteriaceae</taxon>
        <taxon>Microbacterium</taxon>
    </lineage>
</organism>
<dbReference type="Pfam" id="PF05621">
    <property type="entry name" value="TniB"/>
    <property type="match status" value="1"/>
</dbReference>
<dbReference type="AlphaFoldDB" id="A0A4Y4B582"/>
<sequence>MFNPIGHFDQREHLLELLESANNITSIPVSLDEYKSWTRAKRRAFDQERSQRIADSIVIITPALNQLRLAYRRAARVAHRPVGRTGIILDGDPTTGKTTAAVWVMGEAHRRHVNLHPRWKEDGHVPVVYLEIPPNCTGKMLMGRILNFFGEPVVPRMTLEERTRLVTDLFAKSHTSLVVFDEIQNLAESNLTGRFESAQAIKNLMNAVKAVPMYVGFGLNKSQFTNDELGAQFASRCAPVHLGKLDITTGPGRQLWAGVIMAFEEQLALLAHPPQALLEHAAYLWSRTRGSIAALSRLLTTAALDLIEDGDPAAERITKELLDNIPLDLTSERLLSEANVVAEEESHAA</sequence>
<evidence type="ECO:0000313" key="2">
    <source>
        <dbReference type="Proteomes" id="UP000317410"/>
    </source>
</evidence>
<protein>
    <recommendedName>
        <fullName evidence="3">AAA+ ATPase domain-containing protein</fullName>
    </recommendedName>
</protein>
<proteinExistence type="predicted"/>
<dbReference type="Proteomes" id="UP000317410">
    <property type="component" value="Unassembled WGS sequence"/>
</dbReference>
<evidence type="ECO:0000313" key="1">
    <source>
        <dbReference type="EMBL" id="GEC74187.1"/>
    </source>
</evidence>
<dbReference type="RefSeq" id="WP_141385729.1">
    <property type="nucleotide sequence ID" value="NZ_BJNQ01000001.1"/>
</dbReference>
<evidence type="ECO:0008006" key="3">
    <source>
        <dbReference type="Google" id="ProtNLM"/>
    </source>
</evidence>
<name>A0A4Y4B582_MICMQ</name>
<dbReference type="EMBL" id="BJNQ01000001">
    <property type="protein sequence ID" value="GEC74187.1"/>
    <property type="molecule type" value="Genomic_DNA"/>
</dbReference>
<accession>A0A4Y4B582</accession>
<reference evidence="1 2" key="1">
    <citation type="submission" date="2019-06" db="EMBL/GenBank/DDBJ databases">
        <title>Whole genome shotgun sequence of Microbacterium liquefaciens NBRC 15037.</title>
        <authorList>
            <person name="Hosoyama A."/>
            <person name="Uohara A."/>
            <person name="Ohji S."/>
            <person name="Ichikawa N."/>
        </authorList>
    </citation>
    <scope>NUCLEOTIDE SEQUENCE [LARGE SCALE GENOMIC DNA]</scope>
    <source>
        <strain evidence="1 2">NBRC 15037</strain>
    </source>
</reference>
<dbReference type="SUPFAM" id="SSF52540">
    <property type="entry name" value="P-loop containing nucleoside triphosphate hydrolases"/>
    <property type="match status" value="1"/>
</dbReference>
<dbReference type="InterPro" id="IPR027417">
    <property type="entry name" value="P-loop_NTPase"/>
</dbReference>
<dbReference type="Gene3D" id="3.40.50.300">
    <property type="entry name" value="P-loop containing nucleotide triphosphate hydrolases"/>
    <property type="match status" value="1"/>
</dbReference>
<comment type="caution">
    <text evidence="1">The sequence shown here is derived from an EMBL/GenBank/DDBJ whole genome shotgun (WGS) entry which is preliminary data.</text>
</comment>
<gene>
    <name evidence="1" type="ORF">MLI01_03320</name>
</gene>